<keyword evidence="1" id="KW-0472">Membrane</keyword>
<keyword evidence="4" id="KW-1185">Reference proteome</keyword>
<dbReference type="Pfam" id="PF12158">
    <property type="entry name" value="DUF3592"/>
    <property type="match status" value="2"/>
</dbReference>
<sequence>MEVVYITGALMIGLIVFATAYKFYQVHRAAHWPQTSGKVISAKAVSRRVRTAQTRFGAEQGGDEQLRNFADIRYEYRVNGKRYSGTRVGIGEDLGDHDVAGTLERYPLGASVTVYYNPDKPAEAVLERDAPEGVWSAITIFLVVSIFLLVGGGMGFDELVAGLRANLSDPARAVPVAACLGLAAFLLLLGIALRRQERDARGWPATEGRIESAAVDSFMSLEPSSPHAASDGGMAMRWQRLFRPDVVYCYKVAKVEYRGSRIALGGRVYATFDAFARRRIRPYRPGDKVTVHYDPANPAQALLETRAYGGWVPWLLAILFVLAAGMMALR</sequence>
<gene>
    <name evidence="3" type="ORF">NP590_02510</name>
</gene>
<feature type="domain" description="DUF3592" evidence="2">
    <location>
        <begin position="242"/>
        <end position="306"/>
    </location>
</feature>
<feature type="transmembrane region" description="Helical" evidence="1">
    <location>
        <begin position="311"/>
        <end position="329"/>
    </location>
</feature>
<accession>A0ABT1TBZ1</accession>
<keyword evidence="1" id="KW-0812">Transmembrane</keyword>
<dbReference type="Proteomes" id="UP001524499">
    <property type="component" value="Unassembled WGS sequence"/>
</dbReference>
<feature type="transmembrane region" description="Helical" evidence="1">
    <location>
        <begin position="134"/>
        <end position="154"/>
    </location>
</feature>
<feature type="transmembrane region" description="Helical" evidence="1">
    <location>
        <begin position="6"/>
        <end position="24"/>
    </location>
</feature>
<comment type="caution">
    <text evidence="3">The sequence shown here is derived from an EMBL/GenBank/DDBJ whole genome shotgun (WGS) entry which is preliminary data.</text>
</comment>
<feature type="transmembrane region" description="Helical" evidence="1">
    <location>
        <begin position="174"/>
        <end position="193"/>
    </location>
</feature>
<dbReference type="InterPro" id="IPR021994">
    <property type="entry name" value="DUF3592"/>
</dbReference>
<feature type="domain" description="DUF3592" evidence="2">
    <location>
        <begin position="52"/>
        <end position="130"/>
    </location>
</feature>
<protein>
    <submittedName>
        <fullName evidence="3">DUF3592 domain-containing protein</fullName>
    </submittedName>
</protein>
<evidence type="ECO:0000256" key="1">
    <source>
        <dbReference type="SAM" id="Phobius"/>
    </source>
</evidence>
<dbReference type="RefSeq" id="WP_256600607.1">
    <property type="nucleotide sequence ID" value="NZ_JANIBJ010000003.1"/>
</dbReference>
<evidence type="ECO:0000313" key="4">
    <source>
        <dbReference type="Proteomes" id="UP001524499"/>
    </source>
</evidence>
<name>A0ABT1TBZ1_9GAMM</name>
<reference evidence="3 4" key="1">
    <citation type="submission" date="2022-07" db="EMBL/GenBank/DDBJ databases">
        <title>Methylomonas rivi sp. nov., Methylomonas rosea sp. nov., Methylomonas aureus sp. nov. and Methylomonas subterranea sp. nov., four novel methanotrophs isolated from a freshwater creek and the deep terrestrial subsurface.</title>
        <authorList>
            <person name="Abin C."/>
            <person name="Sankaranarayanan K."/>
            <person name="Garner C."/>
            <person name="Sindelar R."/>
            <person name="Kotary K."/>
            <person name="Garner R."/>
            <person name="Barclay S."/>
            <person name="Lawson P."/>
            <person name="Krumholz L."/>
        </authorList>
    </citation>
    <scope>NUCLEOTIDE SEQUENCE [LARGE SCALE GENOMIC DNA]</scope>
    <source>
        <strain evidence="3 4">SURF-2</strain>
    </source>
</reference>
<evidence type="ECO:0000313" key="3">
    <source>
        <dbReference type="EMBL" id="MCQ8102966.1"/>
    </source>
</evidence>
<dbReference type="EMBL" id="JANIBJ010000003">
    <property type="protein sequence ID" value="MCQ8102966.1"/>
    <property type="molecule type" value="Genomic_DNA"/>
</dbReference>
<keyword evidence="1" id="KW-1133">Transmembrane helix</keyword>
<proteinExistence type="predicted"/>
<organism evidence="3 4">
    <name type="scientific">Methylomonas subterranea</name>
    <dbReference type="NCBI Taxonomy" id="2952225"/>
    <lineage>
        <taxon>Bacteria</taxon>
        <taxon>Pseudomonadati</taxon>
        <taxon>Pseudomonadota</taxon>
        <taxon>Gammaproteobacteria</taxon>
        <taxon>Methylococcales</taxon>
        <taxon>Methylococcaceae</taxon>
        <taxon>Methylomonas</taxon>
    </lineage>
</organism>
<evidence type="ECO:0000259" key="2">
    <source>
        <dbReference type="Pfam" id="PF12158"/>
    </source>
</evidence>